<protein>
    <submittedName>
        <fullName evidence="1">Uncharacterized protein</fullName>
    </submittedName>
</protein>
<dbReference type="EMBL" id="JAIWYP010000005">
    <property type="protein sequence ID" value="KAH3817790.1"/>
    <property type="molecule type" value="Genomic_DNA"/>
</dbReference>
<reference evidence="1" key="2">
    <citation type="submission" date="2020-11" db="EMBL/GenBank/DDBJ databases">
        <authorList>
            <person name="McCartney M.A."/>
            <person name="Auch B."/>
            <person name="Kono T."/>
            <person name="Mallez S."/>
            <person name="Becker A."/>
            <person name="Gohl D.M."/>
            <person name="Silverstein K.A.T."/>
            <person name="Koren S."/>
            <person name="Bechman K.B."/>
            <person name="Herman A."/>
            <person name="Abrahante J.E."/>
            <person name="Garbe J."/>
        </authorList>
    </citation>
    <scope>NUCLEOTIDE SEQUENCE</scope>
    <source>
        <strain evidence="1">Duluth1</strain>
        <tissue evidence="1">Whole animal</tissue>
    </source>
</reference>
<sequence>MEREVTVGSSLTRVKDITISDNRWRVKLTLWREACDMPHRPGTFIQVTNAVTNVHRGETLLSLTSRSFIQVYKIAIMSFPPDSWQCLLPLIKLFASFRQLVIFSVVVASCIFYFPRVEVNFVLSISYQCSVMEVAWCKSLKYLYLIIS</sequence>
<dbReference type="AlphaFoldDB" id="A0A9D4JMQ6"/>
<evidence type="ECO:0000313" key="1">
    <source>
        <dbReference type="EMBL" id="KAH3817790.1"/>
    </source>
</evidence>
<dbReference type="InterPro" id="IPR012340">
    <property type="entry name" value="NA-bd_OB-fold"/>
</dbReference>
<evidence type="ECO:0000313" key="2">
    <source>
        <dbReference type="Proteomes" id="UP000828390"/>
    </source>
</evidence>
<name>A0A9D4JMQ6_DREPO</name>
<dbReference type="SUPFAM" id="SSF50249">
    <property type="entry name" value="Nucleic acid-binding proteins"/>
    <property type="match status" value="1"/>
</dbReference>
<comment type="caution">
    <text evidence="1">The sequence shown here is derived from an EMBL/GenBank/DDBJ whole genome shotgun (WGS) entry which is preliminary data.</text>
</comment>
<keyword evidence="2" id="KW-1185">Reference proteome</keyword>
<gene>
    <name evidence="1" type="ORF">DPMN_119345</name>
</gene>
<dbReference type="Proteomes" id="UP000828390">
    <property type="component" value="Unassembled WGS sequence"/>
</dbReference>
<reference evidence="1" key="1">
    <citation type="journal article" date="2019" name="bioRxiv">
        <title>The Genome of the Zebra Mussel, Dreissena polymorpha: A Resource for Invasive Species Research.</title>
        <authorList>
            <person name="McCartney M.A."/>
            <person name="Auch B."/>
            <person name="Kono T."/>
            <person name="Mallez S."/>
            <person name="Zhang Y."/>
            <person name="Obille A."/>
            <person name="Becker A."/>
            <person name="Abrahante J.E."/>
            <person name="Garbe J."/>
            <person name="Badalamenti J.P."/>
            <person name="Herman A."/>
            <person name="Mangelson H."/>
            <person name="Liachko I."/>
            <person name="Sullivan S."/>
            <person name="Sone E.D."/>
            <person name="Koren S."/>
            <person name="Silverstein K.A.T."/>
            <person name="Beckman K.B."/>
            <person name="Gohl D.M."/>
        </authorList>
    </citation>
    <scope>NUCLEOTIDE SEQUENCE</scope>
    <source>
        <strain evidence="1">Duluth1</strain>
        <tissue evidence="1">Whole animal</tissue>
    </source>
</reference>
<organism evidence="1 2">
    <name type="scientific">Dreissena polymorpha</name>
    <name type="common">Zebra mussel</name>
    <name type="synonym">Mytilus polymorpha</name>
    <dbReference type="NCBI Taxonomy" id="45954"/>
    <lineage>
        <taxon>Eukaryota</taxon>
        <taxon>Metazoa</taxon>
        <taxon>Spiralia</taxon>
        <taxon>Lophotrochozoa</taxon>
        <taxon>Mollusca</taxon>
        <taxon>Bivalvia</taxon>
        <taxon>Autobranchia</taxon>
        <taxon>Heteroconchia</taxon>
        <taxon>Euheterodonta</taxon>
        <taxon>Imparidentia</taxon>
        <taxon>Neoheterodontei</taxon>
        <taxon>Myida</taxon>
        <taxon>Dreissenoidea</taxon>
        <taxon>Dreissenidae</taxon>
        <taxon>Dreissena</taxon>
    </lineage>
</organism>
<dbReference type="Gene3D" id="2.40.50.140">
    <property type="entry name" value="Nucleic acid-binding proteins"/>
    <property type="match status" value="1"/>
</dbReference>
<accession>A0A9D4JMQ6</accession>
<proteinExistence type="predicted"/>